<dbReference type="EMBL" id="FNTB01000001">
    <property type="protein sequence ID" value="SEB95969.1"/>
    <property type="molecule type" value="Genomic_DNA"/>
</dbReference>
<dbReference type="EMBL" id="LT629754">
    <property type="protein sequence ID" value="SDT00949.1"/>
    <property type="molecule type" value="Genomic_DNA"/>
</dbReference>
<dbReference type="OrthoDB" id="4194926at2"/>
<evidence type="ECO:0000313" key="3">
    <source>
        <dbReference type="Proteomes" id="UP000183038"/>
    </source>
</evidence>
<dbReference type="Proteomes" id="UP000199574">
    <property type="component" value="Chromosome I"/>
</dbReference>
<dbReference type="GeneID" id="90592518"/>
<evidence type="ECO:0000313" key="2">
    <source>
        <dbReference type="EMBL" id="SEB95969.1"/>
    </source>
</evidence>
<evidence type="ECO:0000313" key="4">
    <source>
        <dbReference type="Proteomes" id="UP000199574"/>
    </source>
</evidence>
<gene>
    <name evidence="2" type="ORF">SAMN05192540_1992</name>
    <name evidence="1" type="ORF">SAMN05192545_2559</name>
</gene>
<dbReference type="RefSeq" id="WP_071341433.1">
    <property type="nucleotide sequence ID" value="NZ_FNTB01000001.1"/>
</dbReference>
<evidence type="ECO:0000313" key="1">
    <source>
        <dbReference type="EMBL" id="SDT00949.1"/>
    </source>
</evidence>
<reference evidence="2 3" key="2">
    <citation type="submission" date="2016-10" db="EMBL/GenBank/DDBJ databases">
        <authorList>
            <person name="de Groot N.N."/>
        </authorList>
    </citation>
    <scope>NUCLEOTIDE SEQUENCE [LARGE SCALE GENOMIC DNA]</scope>
    <source>
        <strain evidence="2 3">MAR_2009_71</strain>
    </source>
</reference>
<proteinExistence type="predicted"/>
<dbReference type="AlphaFoldDB" id="A0A1H4NL72"/>
<keyword evidence="4" id="KW-1185">Reference proteome</keyword>
<name>A0A1H4NL72_9FLAO</name>
<dbReference type="Proteomes" id="UP000183038">
    <property type="component" value="Unassembled WGS sequence"/>
</dbReference>
<protein>
    <submittedName>
        <fullName evidence="2">Uncharacterized protein</fullName>
    </submittedName>
</protein>
<sequence>MGLQEKRAAKAIEEQYVGDYQKEINEIVGKELPININWDTFEMDYIKFVPSVCLQRVTDAFKEVCSDDLGKEAIAESINSIEVFCIANDGAEDKKELKIADGVFSLTACWGGHHSGYFSDLVIREFLENNL</sequence>
<organism evidence="2 3">
    <name type="scientific">Maribacter dokdonensis</name>
    <dbReference type="NCBI Taxonomy" id="320912"/>
    <lineage>
        <taxon>Bacteria</taxon>
        <taxon>Pseudomonadati</taxon>
        <taxon>Bacteroidota</taxon>
        <taxon>Flavobacteriia</taxon>
        <taxon>Flavobacteriales</taxon>
        <taxon>Flavobacteriaceae</taxon>
        <taxon>Maribacter</taxon>
    </lineage>
</organism>
<reference evidence="1 4" key="1">
    <citation type="submission" date="2016-10" db="EMBL/GenBank/DDBJ databases">
        <authorList>
            <person name="Varghese N."/>
            <person name="Submissions S."/>
        </authorList>
    </citation>
    <scope>NUCLEOTIDE SEQUENCE [LARGE SCALE GENOMIC DNA]</scope>
    <source>
        <strain evidence="1 4">MAR_2009_60</strain>
    </source>
</reference>
<accession>A0A1H4NL72</accession>